<gene>
    <name evidence="1" type="ORF">Tci_574208</name>
</gene>
<sequence>MAFSVILILSDLSEESMRTSTARVILIPTTIPSTAPTIDLPIIHDDTPMIHRPFHPLYQLYHMLLPLSSTLPYSFALTHMVVTSLINHHCRTRMRSLLLGGGAE</sequence>
<accession>A0A699J0K2</accession>
<proteinExistence type="predicted"/>
<reference evidence="1" key="1">
    <citation type="journal article" date="2019" name="Sci. Rep.">
        <title>Draft genome of Tanacetum cinerariifolium, the natural source of mosquito coil.</title>
        <authorList>
            <person name="Yamashiro T."/>
            <person name="Shiraishi A."/>
            <person name="Satake H."/>
            <person name="Nakayama K."/>
        </authorList>
    </citation>
    <scope>NUCLEOTIDE SEQUENCE</scope>
</reference>
<name>A0A699J0K2_TANCI</name>
<evidence type="ECO:0000313" key="1">
    <source>
        <dbReference type="EMBL" id="GFA02236.1"/>
    </source>
</evidence>
<dbReference type="AlphaFoldDB" id="A0A699J0K2"/>
<protein>
    <submittedName>
        <fullName evidence="1">Uncharacterized protein</fullName>
    </submittedName>
</protein>
<dbReference type="EMBL" id="BKCJ010357080">
    <property type="protein sequence ID" value="GFA02236.1"/>
    <property type="molecule type" value="Genomic_DNA"/>
</dbReference>
<comment type="caution">
    <text evidence="1">The sequence shown here is derived from an EMBL/GenBank/DDBJ whole genome shotgun (WGS) entry which is preliminary data.</text>
</comment>
<organism evidence="1">
    <name type="scientific">Tanacetum cinerariifolium</name>
    <name type="common">Dalmatian daisy</name>
    <name type="synonym">Chrysanthemum cinerariifolium</name>
    <dbReference type="NCBI Taxonomy" id="118510"/>
    <lineage>
        <taxon>Eukaryota</taxon>
        <taxon>Viridiplantae</taxon>
        <taxon>Streptophyta</taxon>
        <taxon>Embryophyta</taxon>
        <taxon>Tracheophyta</taxon>
        <taxon>Spermatophyta</taxon>
        <taxon>Magnoliopsida</taxon>
        <taxon>eudicotyledons</taxon>
        <taxon>Gunneridae</taxon>
        <taxon>Pentapetalae</taxon>
        <taxon>asterids</taxon>
        <taxon>campanulids</taxon>
        <taxon>Asterales</taxon>
        <taxon>Asteraceae</taxon>
        <taxon>Asteroideae</taxon>
        <taxon>Anthemideae</taxon>
        <taxon>Anthemidinae</taxon>
        <taxon>Tanacetum</taxon>
    </lineage>
</organism>